<feature type="chain" id="PRO_5035160229" evidence="2">
    <location>
        <begin position="22"/>
        <end position="112"/>
    </location>
</feature>
<sequence>MKGFAFFLCTLLLFSARIAAADDYDDCRAECTKAETACVDAITLYDETGVKEAKQACSAEHVQCDRKCHQIEDVGRDAYEAAQKKAAEEAERKRKQEEDTVNGTIPIIRFDQ</sequence>
<evidence type="ECO:0000256" key="1">
    <source>
        <dbReference type="SAM" id="MobiDB-lite"/>
    </source>
</evidence>
<organism evidence="3 4">
    <name type="scientific">Geomesophilobacter sediminis</name>
    <dbReference type="NCBI Taxonomy" id="2798584"/>
    <lineage>
        <taxon>Bacteria</taxon>
        <taxon>Pseudomonadati</taxon>
        <taxon>Thermodesulfobacteriota</taxon>
        <taxon>Desulfuromonadia</taxon>
        <taxon>Geobacterales</taxon>
        <taxon>Geobacteraceae</taxon>
        <taxon>Geomesophilobacter</taxon>
    </lineage>
</organism>
<protein>
    <submittedName>
        <fullName evidence="3">Uncharacterized protein</fullName>
    </submittedName>
</protein>
<dbReference type="EMBL" id="JAEMHM010000022">
    <property type="protein sequence ID" value="MBJ6727290.1"/>
    <property type="molecule type" value="Genomic_DNA"/>
</dbReference>
<dbReference type="AlphaFoldDB" id="A0A8J7M237"/>
<evidence type="ECO:0000313" key="3">
    <source>
        <dbReference type="EMBL" id="MBJ6727290.1"/>
    </source>
</evidence>
<feature type="compositionally biased region" description="Basic and acidic residues" evidence="1">
    <location>
        <begin position="85"/>
        <end position="98"/>
    </location>
</feature>
<dbReference type="RefSeq" id="WP_199386206.1">
    <property type="nucleotide sequence ID" value="NZ_JAEMHM010000022.1"/>
</dbReference>
<proteinExistence type="predicted"/>
<accession>A0A8J7M237</accession>
<reference evidence="3" key="1">
    <citation type="submission" date="2020-12" db="EMBL/GenBank/DDBJ databases">
        <title>Geomonas sp. Red875, isolated from river sediment.</title>
        <authorList>
            <person name="Xu Z."/>
            <person name="Zhang Z."/>
            <person name="Masuda Y."/>
            <person name="Itoh H."/>
            <person name="Senoo K."/>
        </authorList>
    </citation>
    <scope>NUCLEOTIDE SEQUENCE</scope>
    <source>
        <strain evidence="3">Red875</strain>
    </source>
</reference>
<evidence type="ECO:0000313" key="4">
    <source>
        <dbReference type="Proteomes" id="UP000636888"/>
    </source>
</evidence>
<dbReference type="Proteomes" id="UP000636888">
    <property type="component" value="Unassembled WGS sequence"/>
</dbReference>
<name>A0A8J7M237_9BACT</name>
<keyword evidence="4" id="KW-1185">Reference proteome</keyword>
<evidence type="ECO:0000256" key="2">
    <source>
        <dbReference type="SAM" id="SignalP"/>
    </source>
</evidence>
<feature type="region of interest" description="Disordered" evidence="1">
    <location>
        <begin position="85"/>
        <end position="112"/>
    </location>
</feature>
<feature type="signal peptide" evidence="2">
    <location>
        <begin position="1"/>
        <end position="21"/>
    </location>
</feature>
<keyword evidence="2" id="KW-0732">Signal</keyword>
<comment type="caution">
    <text evidence="3">The sequence shown here is derived from an EMBL/GenBank/DDBJ whole genome shotgun (WGS) entry which is preliminary data.</text>
</comment>
<gene>
    <name evidence="3" type="ORF">JFN93_21470</name>
</gene>